<dbReference type="GO" id="GO:0017056">
    <property type="term" value="F:structural constituent of nuclear pore"/>
    <property type="evidence" value="ECO:0007669"/>
    <property type="project" value="TreeGrafter"/>
</dbReference>
<keyword evidence="2" id="KW-0813">Transport</keyword>
<accession>W4VRS6</accession>
<dbReference type="InterPro" id="IPR026054">
    <property type="entry name" value="Nucleoporin"/>
</dbReference>
<dbReference type="GO" id="GO:0051028">
    <property type="term" value="P:mRNA transport"/>
    <property type="evidence" value="ECO:0007669"/>
    <property type="project" value="UniProtKB-KW"/>
</dbReference>
<dbReference type="GO" id="GO:0008139">
    <property type="term" value="F:nuclear localization sequence binding"/>
    <property type="evidence" value="ECO:0007669"/>
    <property type="project" value="TreeGrafter"/>
</dbReference>
<dbReference type="Gene3D" id="2.130.10.10">
    <property type="entry name" value="YVTN repeat-like/Quinoprotein amine dehydrogenase"/>
    <property type="match status" value="1"/>
</dbReference>
<keyword evidence="7" id="KW-0906">Nuclear pore complex</keyword>
<evidence type="ECO:0000256" key="10">
    <source>
        <dbReference type="ARBA" id="ARBA00077390"/>
    </source>
</evidence>
<feature type="compositionally biased region" description="Low complexity" evidence="12">
    <location>
        <begin position="1687"/>
        <end position="1698"/>
    </location>
</feature>
<evidence type="ECO:0000256" key="1">
    <source>
        <dbReference type="ARBA" id="ARBA00004567"/>
    </source>
</evidence>
<evidence type="ECO:0000256" key="12">
    <source>
        <dbReference type="SAM" id="MobiDB-lite"/>
    </source>
</evidence>
<keyword evidence="3" id="KW-0677">Repeat</keyword>
<protein>
    <recommendedName>
        <fullName evidence="9">Nuclear pore complex protein Nup214</fullName>
    </recommendedName>
    <alternativeName>
        <fullName evidence="11">214 kDa nucleoporin</fullName>
    </alternativeName>
    <alternativeName>
        <fullName evidence="10">Nucleoporin Nup214</fullName>
    </alternativeName>
</protein>
<name>W4VRS6_9DIPT</name>
<evidence type="ECO:0000256" key="5">
    <source>
        <dbReference type="ARBA" id="ARBA00022927"/>
    </source>
</evidence>
<dbReference type="PANTHER" id="PTHR23193:SF46">
    <property type="entry name" value="NUCLEAR PORE COMPLEX PROTEIN NUP214"/>
    <property type="match status" value="1"/>
</dbReference>
<feature type="compositionally biased region" description="Polar residues" evidence="12">
    <location>
        <begin position="1702"/>
        <end position="1721"/>
    </location>
</feature>
<dbReference type="SUPFAM" id="SSF117289">
    <property type="entry name" value="Nucleoporin domain"/>
    <property type="match status" value="1"/>
</dbReference>
<keyword evidence="4" id="KW-0509">mRNA transport</keyword>
<evidence type="ECO:0000256" key="8">
    <source>
        <dbReference type="ARBA" id="ARBA00023242"/>
    </source>
</evidence>
<feature type="compositionally biased region" description="Polar residues" evidence="12">
    <location>
        <begin position="1049"/>
        <end position="1072"/>
    </location>
</feature>
<proteinExistence type="evidence at transcript level"/>
<feature type="region of interest" description="Disordered" evidence="12">
    <location>
        <begin position="562"/>
        <end position="586"/>
    </location>
</feature>
<evidence type="ECO:0000256" key="3">
    <source>
        <dbReference type="ARBA" id="ARBA00022737"/>
    </source>
</evidence>
<dbReference type="EMBL" id="GANO01000110">
    <property type="protein sequence ID" value="JAB59761.1"/>
    <property type="molecule type" value="mRNA"/>
</dbReference>
<keyword evidence="8" id="KW-0539">Nucleus</keyword>
<keyword evidence="6" id="KW-0811">Translocation</keyword>
<feature type="region of interest" description="Disordered" evidence="12">
    <location>
        <begin position="1016"/>
        <end position="1093"/>
    </location>
</feature>
<organism evidence="13">
    <name type="scientific">Corethrella appendiculata</name>
    <dbReference type="NCBI Taxonomy" id="1370023"/>
    <lineage>
        <taxon>Eukaryota</taxon>
        <taxon>Metazoa</taxon>
        <taxon>Ecdysozoa</taxon>
        <taxon>Arthropoda</taxon>
        <taxon>Hexapoda</taxon>
        <taxon>Insecta</taxon>
        <taxon>Pterygota</taxon>
        <taxon>Neoptera</taxon>
        <taxon>Endopterygota</taxon>
        <taxon>Diptera</taxon>
        <taxon>Nematocera</taxon>
        <taxon>Culicoidea</taxon>
        <taxon>Chaoboridae</taxon>
        <taxon>Corethrella</taxon>
    </lineage>
</organism>
<dbReference type="GO" id="GO:0006606">
    <property type="term" value="P:protein import into nucleus"/>
    <property type="evidence" value="ECO:0007669"/>
    <property type="project" value="TreeGrafter"/>
</dbReference>
<comment type="subcellular location">
    <subcellularLocation>
        <location evidence="1">Nucleus</location>
        <location evidence="1">Nuclear pore complex</location>
    </subcellularLocation>
</comment>
<keyword evidence="5" id="KW-0653">Protein transport</keyword>
<evidence type="ECO:0000313" key="13">
    <source>
        <dbReference type="EMBL" id="JAB59761.1"/>
    </source>
</evidence>
<dbReference type="InterPro" id="IPR015943">
    <property type="entry name" value="WD40/YVTN_repeat-like_dom_sf"/>
</dbReference>
<dbReference type="FunFam" id="2.130.10.10:FF:000142">
    <property type="entry name" value="Nuclear pore complex protein Nup214"/>
    <property type="match status" value="1"/>
</dbReference>
<evidence type="ECO:0000256" key="7">
    <source>
        <dbReference type="ARBA" id="ARBA00023132"/>
    </source>
</evidence>
<evidence type="ECO:0000256" key="11">
    <source>
        <dbReference type="ARBA" id="ARBA00083901"/>
    </source>
</evidence>
<evidence type="ECO:0000256" key="4">
    <source>
        <dbReference type="ARBA" id="ARBA00022816"/>
    </source>
</evidence>
<dbReference type="GO" id="GO:0006405">
    <property type="term" value="P:RNA export from nucleus"/>
    <property type="evidence" value="ECO:0007669"/>
    <property type="project" value="TreeGrafter"/>
</dbReference>
<feature type="compositionally biased region" description="Low complexity" evidence="12">
    <location>
        <begin position="1073"/>
        <end position="1093"/>
    </location>
</feature>
<dbReference type="GO" id="GO:0005643">
    <property type="term" value="C:nuclear pore"/>
    <property type="evidence" value="ECO:0007669"/>
    <property type="project" value="UniProtKB-SubCell"/>
</dbReference>
<evidence type="ECO:0000256" key="2">
    <source>
        <dbReference type="ARBA" id="ARBA00022448"/>
    </source>
</evidence>
<evidence type="ECO:0000256" key="9">
    <source>
        <dbReference type="ARBA" id="ARBA00068360"/>
    </source>
</evidence>
<dbReference type="PANTHER" id="PTHR23193">
    <property type="entry name" value="NUCLEAR PORE COMPLEX PROTEIN NUP"/>
    <property type="match status" value="1"/>
</dbReference>
<feature type="compositionally biased region" description="Low complexity" evidence="12">
    <location>
        <begin position="573"/>
        <end position="586"/>
    </location>
</feature>
<sequence>MALPAPECTDKIDLQFKLQSKIDLFKSDQFPPDNCNLLATASNYGLIFAGCITPALKVIQLKDLISEEKHFNQATPVRTVNLPSEPFHIAISCDHNYLAVDVIQNGIPTIIIYYVPSFLSANVQKIKEIRISSNDTARCRQILWNPVIGNMFSVCTTDGSLSVYTLKDQNSMEFYSVDKSEGVLCACWSPKGKQIVAGFMNGKLVQYKPDLKPAKQIPCPPNIMEGGNFDIIALQWLSTYQFAAIFLSKADDSIPALHIINAPKAGIPSYINYDDICYSQSVPRDGQVFLQYILPWNLLLMASANSMEVGILGTTETGETPTWQQWVTLDEARAELPLVDKQESYPVGMVLETGCTHQLTINEVTFPVMPMLHLYSTHGSLVSFTILNTTANNVGICSPPKPVSDLSGLPQFKLVSFEPKPTLPAPPPQYPVVNAPPAHPDTSVFLPTGATSTPAVMQKSKSFFSPSADAKSSTNLTGSFQTVDQNQTVVPTFGKAITFGATAADSSTPFGGQHQNFAGFTMPNVTPTAAVTKSTPLLPNPTLQPVPVTTNSNQTKPFITVPPSYSAPPPSVQPVAQKSDSSTDLATKKSTAAAALEQNDENGKIILSMIADEIRKFDKEINDLLKRSKSIQINIGTKEESTIMIKNLKELQDLSVQATESTESLTSDVQTCRLAINESFAMLAEANSKNSLVKNPTPQQVQESHAMSQSCRRQLAKLQNMLTTNEAQLQIINKQLDSQWSSYQDSLRKNSKNRMHIPSLEVLYQTLSKQQEILTKHKEQLFMLKSRLGIKENSVKSSKSQRSTLELLSKTGFGNDNGIESLTDSIVSLSLVDQVQADTKRLTDLKLNQIRDSLKNHKIVIVKPKRPDRPGLSSEVVRQKLTQARKLNFDNVVKEKSKTTTLPTIAQPNKLYEEKQKAVTQQPVSFTSTLPAVVTKPSQTISKPTTTTSGFGFPSAQTNLFAAPTVTPAAAIQKPSVLSFGVPSTSSSSTTFSFGDNLTNKPLSFGSVAPVQKTNKEDVASPLSVKNLVAPQPTKADKENQKPEKKDSTVQSTKSSQPPQEANKNVGQQKGGITSTSTNVPISVTSTTSSSFEVSNSVTISKVENPIPKPSLSFGTSTNMNISGYDTSKPAFSFGQGFSSVLQPDADKNKVLPPPGNDTNNKENASIFTIAAVSGAGNKPALPGLTSLLTAKKDGETESLLFGNASPFVAPTANVSDSATFKIPAATTVTTTQKPTETVVSTETTTTTNNLFSLPNSSSSTTIANQPATTITSTSTFGFAPSTQPTSGFTFGSATTTASDTSLFAASAPVASTTSLFASSTSTVTTTTPTPAIVTQTVATTPASSFSFASTFGNTQSEQAKPTPTIPSTTASTSASAFGTFSFATALPSTATTTTSTVTTTSTAADTASNIFQSFNICSPTATDSVSPTTPTKSSGNIFGGFGGSFSKPNETAQTTIFGTPTATDTPTKPDTGMFGKVSESSTSLFATPTGQTSAFGGTSIFGGGQQQQQQSAFGSTSLFASPKPAETPAFGGSPSVFGGANTVQSPSSGGGSFFGSTTAFGSSQTTGSIFGGSPTAQANTGGTNIFGGGGFGGQQQQQQTSSIFGGGGGQATFGGFGQTADNSSISQTGFGSPSTAFNKPTAFGSPAPAFGATPTFGGGATFGNPPSFGGAKTSAFGSFNVQTPANPLSSPSQSNSLFEQLGTSNTGMTFGNLAQQQQPKSAEFGGSSFTSWR</sequence>
<feature type="compositionally biased region" description="Basic and acidic residues" evidence="12">
    <location>
        <begin position="1035"/>
        <end position="1048"/>
    </location>
</feature>
<reference evidence="13" key="1">
    <citation type="journal article" date="2014" name="Insect Biochem. Mol. Biol.">
        <title>An insight into the sialome of the frog biting fly, Corethrella appendiculata.</title>
        <authorList>
            <person name="Ribeiro J.M.C."/>
            <person name="Chagas A.C."/>
            <person name="Pham V.M."/>
            <person name="Lounibos L.P."/>
            <person name="Calvo E."/>
        </authorList>
    </citation>
    <scope>NUCLEOTIDE SEQUENCE</scope>
    <source>
        <tissue evidence="13">Salivary glands</tissue>
    </source>
</reference>
<feature type="region of interest" description="Disordered" evidence="12">
    <location>
        <begin position="1683"/>
        <end position="1734"/>
    </location>
</feature>
<evidence type="ECO:0000256" key="6">
    <source>
        <dbReference type="ARBA" id="ARBA00023010"/>
    </source>
</evidence>